<dbReference type="InterPro" id="IPR034151">
    <property type="entry name" value="TOPRIM_DnaG_bac"/>
</dbReference>
<comment type="caution">
    <text evidence="2">The sequence shown here is derived from an EMBL/GenBank/DDBJ whole genome shotgun (WGS) entry which is preliminary data.</text>
</comment>
<evidence type="ECO:0000313" key="2">
    <source>
        <dbReference type="EMBL" id="KKM98991.1"/>
    </source>
</evidence>
<protein>
    <recommendedName>
        <fullName evidence="1">Toprim domain-containing protein</fullName>
    </recommendedName>
</protein>
<name>A0A0F9MIB2_9ZZZZ</name>
<dbReference type="Gene3D" id="3.40.1360.10">
    <property type="match status" value="1"/>
</dbReference>
<gene>
    <name evidence="2" type="ORF">LCGC14_1152410</name>
</gene>
<dbReference type="GO" id="GO:0006269">
    <property type="term" value="P:DNA replication, synthesis of primer"/>
    <property type="evidence" value="ECO:0007669"/>
    <property type="project" value="TreeGrafter"/>
</dbReference>
<dbReference type="SUPFAM" id="SSF56731">
    <property type="entry name" value="DNA primase core"/>
    <property type="match status" value="1"/>
</dbReference>
<dbReference type="SMART" id="SM00493">
    <property type="entry name" value="TOPRIM"/>
    <property type="match status" value="1"/>
</dbReference>
<dbReference type="PANTHER" id="PTHR30313:SF2">
    <property type="entry name" value="DNA PRIMASE"/>
    <property type="match status" value="1"/>
</dbReference>
<evidence type="ECO:0000259" key="1">
    <source>
        <dbReference type="SMART" id="SM00493"/>
    </source>
</evidence>
<proteinExistence type="predicted"/>
<dbReference type="AlphaFoldDB" id="A0A0F9MIB2"/>
<accession>A0A0F9MIB2</accession>
<feature type="domain" description="Toprim" evidence="1">
    <location>
        <begin position="203"/>
        <end position="275"/>
    </location>
</feature>
<dbReference type="InterPro" id="IPR050219">
    <property type="entry name" value="DnaG_primase"/>
</dbReference>
<dbReference type="CDD" id="cd03364">
    <property type="entry name" value="TOPRIM_DnaG_primases"/>
    <property type="match status" value="1"/>
</dbReference>
<organism evidence="2">
    <name type="scientific">marine sediment metagenome</name>
    <dbReference type="NCBI Taxonomy" id="412755"/>
    <lineage>
        <taxon>unclassified sequences</taxon>
        <taxon>metagenomes</taxon>
        <taxon>ecological metagenomes</taxon>
    </lineage>
</organism>
<dbReference type="PANTHER" id="PTHR30313">
    <property type="entry name" value="DNA PRIMASE"/>
    <property type="match status" value="1"/>
</dbReference>
<dbReference type="GO" id="GO:0005737">
    <property type="term" value="C:cytoplasm"/>
    <property type="evidence" value="ECO:0007669"/>
    <property type="project" value="TreeGrafter"/>
</dbReference>
<sequence length="315" mass="36110">MTRRCQEEIISGPSTSIFGLVRGAMTTKTGEQWSFPQSVMFVVKALNLQNVKIDDHTEDDIQVAKFVKEYRQRRKIDTKQQYQLLADVLPSLQPDTIYYPMRGVSENTIAKYHISYCGDQNRPFAFRAFFPILDPLGRHVVGWSARTVWDKCRKCSVYHSVEFDCPPKEKRLYYGKWKHSKGFQAERHLYNYWLAKPFIAKTGTAILCEGAGNCWALDACGITNSVAMFGLSLSKHQRSLLQQAGALTLIVALDNDEEGEAAKKRMEGQLQYYFRIFFVSPDDVNDIGDMVPDDIQKMFGEMLKKTSREKLLAKE</sequence>
<reference evidence="2" key="1">
    <citation type="journal article" date="2015" name="Nature">
        <title>Complex archaea that bridge the gap between prokaryotes and eukaryotes.</title>
        <authorList>
            <person name="Spang A."/>
            <person name="Saw J.H."/>
            <person name="Jorgensen S.L."/>
            <person name="Zaremba-Niedzwiedzka K."/>
            <person name="Martijn J."/>
            <person name="Lind A.E."/>
            <person name="van Eijk R."/>
            <person name="Schleper C."/>
            <person name="Guy L."/>
            <person name="Ettema T.J."/>
        </authorList>
    </citation>
    <scope>NUCLEOTIDE SEQUENCE</scope>
</reference>
<dbReference type="EMBL" id="LAZR01005552">
    <property type="protein sequence ID" value="KKM98991.1"/>
    <property type="molecule type" value="Genomic_DNA"/>
</dbReference>
<dbReference type="InterPro" id="IPR006171">
    <property type="entry name" value="TOPRIM_dom"/>
</dbReference>
<dbReference type="Pfam" id="PF13155">
    <property type="entry name" value="Toprim_2"/>
    <property type="match status" value="1"/>
</dbReference>